<accession>A0A0A9DAU1</accession>
<dbReference type="AlphaFoldDB" id="A0A0A9DAU1"/>
<reference evidence="1" key="1">
    <citation type="submission" date="2014-09" db="EMBL/GenBank/DDBJ databases">
        <authorList>
            <person name="Magalhaes I.L.F."/>
            <person name="Oliveira U."/>
            <person name="Santos F.R."/>
            <person name="Vidigal T.H.D.A."/>
            <person name="Brescovit A.D."/>
            <person name="Santos A.J."/>
        </authorList>
    </citation>
    <scope>NUCLEOTIDE SEQUENCE</scope>
    <source>
        <tissue evidence="1">Shoot tissue taken approximately 20 cm above the soil surface</tissue>
    </source>
</reference>
<proteinExistence type="predicted"/>
<organism evidence="1">
    <name type="scientific">Arundo donax</name>
    <name type="common">Giant reed</name>
    <name type="synonym">Donax arundinaceus</name>
    <dbReference type="NCBI Taxonomy" id="35708"/>
    <lineage>
        <taxon>Eukaryota</taxon>
        <taxon>Viridiplantae</taxon>
        <taxon>Streptophyta</taxon>
        <taxon>Embryophyta</taxon>
        <taxon>Tracheophyta</taxon>
        <taxon>Spermatophyta</taxon>
        <taxon>Magnoliopsida</taxon>
        <taxon>Liliopsida</taxon>
        <taxon>Poales</taxon>
        <taxon>Poaceae</taxon>
        <taxon>PACMAD clade</taxon>
        <taxon>Arundinoideae</taxon>
        <taxon>Arundineae</taxon>
        <taxon>Arundo</taxon>
    </lineage>
</organism>
<reference evidence="1" key="2">
    <citation type="journal article" date="2015" name="Data Brief">
        <title>Shoot transcriptome of the giant reed, Arundo donax.</title>
        <authorList>
            <person name="Barrero R.A."/>
            <person name="Guerrero F.D."/>
            <person name="Moolhuijzen P."/>
            <person name="Goolsby J.A."/>
            <person name="Tidwell J."/>
            <person name="Bellgard S.E."/>
            <person name="Bellgard M.I."/>
        </authorList>
    </citation>
    <scope>NUCLEOTIDE SEQUENCE</scope>
    <source>
        <tissue evidence="1">Shoot tissue taken approximately 20 cm above the soil surface</tissue>
    </source>
</reference>
<evidence type="ECO:0000313" key="1">
    <source>
        <dbReference type="EMBL" id="JAD82775.1"/>
    </source>
</evidence>
<name>A0A0A9DAU1_ARUDO</name>
<protein>
    <submittedName>
        <fullName evidence="1">Uncharacterized protein</fullName>
    </submittedName>
</protein>
<dbReference type="EMBL" id="GBRH01215120">
    <property type="protein sequence ID" value="JAD82775.1"/>
    <property type="molecule type" value="Transcribed_RNA"/>
</dbReference>
<sequence length="141" mass="16270">MIRLRGIDKPRWLLTVNRLLEVHMEERVFDIKLTNGPITGNSNIKNNSDCSRLHHRNESLIIIDTRLLRVSTNNPPSLVMSERTIGVKFVLEYPIARNDISTRRSRHKFPSLVVNKSLEFIRHSHSPIRISKSTPIVARDG</sequence>